<dbReference type="Pfam" id="PF00024">
    <property type="entry name" value="PAN_1"/>
    <property type="match status" value="1"/>
</dbReference>
<accession>A0AAD6A4B9</accession>
<dbReference type="Gene3D" id="3.50.4.10">
    <property type="entry name" value="Hepatocyte Growth Factor"/>
    <property type="match status" value="1"/>
</dbReference>
<gene>
    <name evidence="2" type="ORF">JOQ06_007854</name>
</gene>
<comment type="caution">
    <text evidence="2">The sequence shown here is derived from an EMBL/GenBank/DDBJ whole genome shotgun (WGS) entry which is preliminary data.</text>
</comment>
<dbReference type="AlphaFoldDB" id="A0AAD6A4B9"/>
<reference evidence="2" key="1">
    <citation type="submission" date="2022-11" db="EMBL/GenBank/DDBJ databases">
        <title>Chromosome-level genome of Pogonophryne albipinna.</title>
        <authorList>
            <person name="Jo E."/>
        </authorList>
    </citation>
    <scope>NUCLEOTIDE SEQUENCE</scope>
    <source>
        <strain evidence="2">SGF0006</strain>
        <tissue evidence="2">Muscle</tissue>
    </source>
</reference>
<feature type="non-terminal residue" evidence="2">
    <location>
        <position position="83"/>
    </location>
</feature>
<sequence length="83" mass="9296">MSASGNKTESYAKTEGAWILSLQKRQYSVNTVAECAAKCDAETTWTCRSFLYVEKDQDCWTAAANSKTETILRRSSAALYEKK</sequence>
<dbReference type="PROSITE" id="PS50948">
    <property type="entry name" value="PAN"/>
    <property type="match status" value="1"/>
</dbReference>
<dbReference type="Proteomes" id="UP001219934">
    <property type="component" value="Unassembled WGS sequence"/>
</dbReference>
<feature type="domain" description="Apple" evidence="1">
    <location>
        <begin position="3"/>
        <end position="83"/>
    </location>
</feature>
<dbReference type="EMBL" id="JAPTMU010000962">
    <property type="protein sequence ID" value="KAJ4918050.1"/>
    <property type="molecule type" value="Genomic_DNA"/>
</dbReference>
<organism evidence="2 3">
    <name type="scientific">Pogonophryne albipinna</name>
    <dbReference type="NCBI Taxonomy" id="1090488"/>
    <lineage>
        <taxon>Eukaryota</taxon>
        <taxon>Metazoa</taxon>
        <taxon>Chordata</taxon>
        <taxon>Craniata</taxon>
        <taxon>Vertebrata</taxon>
        <taxon>Euteleostomi</taxon>
        <taxon>Actinopterygii</taxon>
        <taxon>Neopterygii</taxon>
        <taxon>Teleostei</taxon>
        <taxon>Neoteleostei</taxon>
        <taxon>Acanthomorphata</taxon>
        <taxon>Eupercaria</taxon>
        <taxon>Perciformes</taxon>
        <taxon>Notothenioidei</taxon>
        <taxon>Pogonophryne</taxon>
    </lineage>
</organism>
<evidence type="ECO:0000259" key="1">
    <source>
        <dbReference type="PROSITE" id="PS50948"/>
    </source>
</evidence>
<protein>
    <recommendedName>
        <fullName evidence="1">Apple domain-containing protein</fullName>
    </recommendedName>
</protein>
<evidence type="ECO:0000313" key="3">
    <source>
        <dbReference type="Proteomes" id="UP001219934"/>
    </source>
</evidence>
<dbReference type="SUPFAM" id="SSF57414">
    <property type="entry name" value="Hairpin loop containing domain-like"/>
    <property type="match status" value="1"/>
</dbReference>
<keyword evidence="3" id="KW-1185">Reference proteome</keyword>
<dbReference type="InterPro" id="IPR003609">
    <property type="entry name" value="Pan_app"/>
</dbReference>
<evidence type="ECO:0000313" key="2">
    <source>
        <dbReference type="EMBL" id="KAJ4918050.1"/>
    </source>
</evidence>
<dbReference type="FunFam" id="3.50.4.10:FF:000027">
    <property type="entry name" value="Plasminogen"/>
    <property type="match status" value="1"/>
</dbReference>
<name>A0AAD6A4B9_9TELE</name>
<proteinExistence type="predicted"/>